<organism evidence="3 4">
    <name type="scientific">Protaetiibacter mangrovi</name>
    <dbReference type="NCBI Taxonomy" id="2970926"/>
    <lineage>
        <taxon>Bacteria</taxon>
        <taxon>Bacillati</taxon>
        <taxon>Actinomycetota</taxon>
        <taxon>Actinomycetes</taxon>
        <taxon>Micrococcales</taxon>
        <taxon>Microbacteriaceae</taxon>
        <taxon>Protaetiibacter</taxon>
    </lineage>
</organism>
<dbReference type="InterPro" id="IPR013830">
    <property type="entry name" value="SGNH_hydro"/>
</dbReference>
<feature type="region of interest" description="Disordered" evidence="1">
    <location>
        <begin position="260"/>
        <end position="279"/>
    </location>
</feature>
<keyword evidence="3" id="KW-0378">Hydrolase</keyword>
<name>A0ABT1ZE65_9MICO</name>
<evidence type="ECO:0000256" key="1">
    <source>
        <dbReference type="SAM" id="MobiDB-lite"/>
    </source>
</evidence>
<evidence type="ECO:0000313" key="3">
    <source>
        <dbReference type="EMBL" id="MCS0498991.1"/>
    </source>
</evidence>
<dbReference type="SUPFAM" id="SSF52266">
    <property type="entry name" value="SGNH hydrolase"/>
    <property type="match status" value="1"/>
</dbReference>
<dbReference type="Pfam" id="PF13472">
    <property type="entry name" value="Lipase_GDSL_2"/>
    <property type="match status" value="1"/>
</dbReference>
<gene>
    <name evidence="3" type="ORF">NUH29_05425</name>
</gene>
<dbReference type="GO" id="GO:0016787">
    <property type="term" value="F:hydrolase activity"/>
    <property type="evidence" value="ECO:0007669"/>
    <property type="project" value="UniProtKB-KW"/>
</dbReference>
<dbReference type="InterPro" id="IPR036514">
    <property type="entry name" value="SGNH_hydro_sf"/>
</dbReference>
<evidence type="ECO:0000259" key="2">
    <source>
        <dbReference type="Pfam" id="PF13472"/>
    </source>
</evidence>
<dbReference type="CDD" id="cd01836">
    <property type="entry name" value="FeeA_FeeB_like"/>
    <property type="match status" value="1"/>
</dbReference>
<dbReference type="EMBL" id="JANTHX010000005">
    <property type="protein sequence ID" value="MCS0498991.1"/>
    <property type="molecule type" value="Genomic_DNA"/>
</dbReference>
<accession>A0ABT1ZE65</accession>
<keyword evidence="4" id="KW-1185">Reference proteome</keyword>
<sequence>MERKGMLLAVGVLGALAAVGVGLRAALAHQAALARRRIGKPHGDDVPRSDRIWRPRLAGEPLELLVMGDSVAAGLGAHRRKDTPGARLAKGLARATARPVELRTVAVVGAETSSLAAQLDALPRGYRPDVALVIVGGNDVTHRIPLSTSTAHLRDAVERLRDLGAEVIVGTCPDLGAVRTVPQPLRELLSRLSRRLAAAQAATAASAGARVVSLRQAVGGYFVASPDEAFGIDGFHPSALGYRRTAEALLPAAVAALATPSATETGDRHPSTGSARRFR</sequence>
<dbReference type="PANTHER" id="PTHR30383:SF5">
    <property type="entry name" value="SGNH HYDROLASE-TYPE ESTERASE DOMAIN-CONTAINING PROTEIN"/>
    <property type="match status" value="1"/>
</dbReference>
<dbReference type="Gene3D" id="3.40.50.1110">
    <property type="entry name" value="SGNH hydrolase"/>
    <property type="match status" value="1"/>
</dbReference>
<evidence type="ECO:0000313" key="4">
    <source>
        <dbReference type="Proteomes" id="UP001205337"/>
    </source>
</evidence>
<feature type="domain" description="SGNH hydrolase-type esterase" evidence="2">
    <location>
        <begin position="66"/>
        <end position="244"/>
    </location>
</feature>
<protein>
    <submittedName>
        <fullName evidence="3">SGNH/GDSL hydrolase family protein</fullName>
    </submittedName>
</protein>
<dbReference type="InterPro" id="IPR051532">
    <property type="entry name" value="Ester_Hydrolysis_Enzymes"/>
</dbReference>
<dbReference type="RefSeq" id="WP_258798011.1">
    <property type="nucleotide sequence ID" value="NZ_JANTHX010000005.1"/>
</dbReference>
<proteinExistence type="predicted"/>
<comment type="caution">
    <text evidence="3">The sequence shown here is derived from an EMBL/GenBank/DDBJ whole genome shotgun (WGS) entry which is preliminary data.</text>
</comment>
<reference evidence="3 4" key="1">
    <citation type="submission" date="2022-08" db="EMBL/GenBank/DDBJ databases">
        <authorList>
            <person name="Li F."/>
        </authorList>
    </citation>
    <scope>NUCLEOTIDE SEQUENCE [LARGE SCALE GENOMIC DNA]</scope>
    <source>
        <strain evidence="3 4">10F1B-8-1</strain>
    </source>
</reference>
<dbReference type="Proteomes" id="UP001205337">
    <property type="component" value="Unassembled WGS sequence"/>
</dbReference>
<dbReference type="PANTHER" id="PTHR30383">
    <property type="entry name" value="THIOESTERASE 1/PROTEASE 1/LYSOPHOSPHOLIPASE L1"/>
    <property type="match status" value="1"/>
</dbReference>